<dbReference type="Proteomes" id="UP000224607">
    <property type="component" value="Unassembled WGS sequence"/>
</dbReference>
<dbReference type="RefSeq" id="WP_092514041.1">
    <property type="nucleotide sequence ID" value="NZ_CAWNQB010000001.1"/>
</dbReference>
<feature type="signal peptide" evidence="1">
    <location>
        <begin position="1"/>
        <end position="21"/>
    </location>
</feature>
<reference evidence="3 6" key="3">
    <citation type="journal article" date="2017" name="Nat. Microbiol.">
        <title>Natural product diversity associated with the nematode symbionts Photorhabdus and Xenorhabdus.</title>
        <authorList>
            <person name="Tobias N.J."/>
            <person name="Wolff H."/>
            <person name="Djahanschiri B."/>
            <person name="Grundmann F."/>
            <person name="Kronenwerth M."/>
            <person name="Shi Y.M."/>
            <person name="Simonyi S."/>
            <person name="Grun P."/>
            <person name="Shapiro-Ilan D."/>
            <person name="Pidot S.J."/>
            <person name="Stinear T.P."/>
            <person name="Ebersberger I."/>
            <person name="Bode H.B."/>
        </authorList>
    </citation>
    <scope>NUCLEOTIDE SEQUENCE [LARGE SCALE GENOMIC DNA]</scope>
    <source>
        <strain evidence="3 6">DSM 17908</strain>
    </source>
</reference>
<dbReference type="EMBL" id="NITY01000001">
    <property type="protein sequence ID" value="PHM46310.1"/>
    <property type="molecule type" value="Genomic_DNA"/>
</dbReference>
<reference evidence="5" key="1">
    <citation type="submission" date="2016-10" db="EMBL/GenBank/DDBJ databases">
        <authorList>
            <person name="Varghese N."/>
            <person name="Submissions S."/>
        </authorList>
    </citation>
    <scope>NUCLEOTIDE SEQUENCE [LARGE SCALE GENOMIC DNA]</scope>
    <source>
        <strain evidence="5">DSM 17908</strain>
    </source>
</reference>
<dbReference type="PANTHER" id="PTHR36933:SF1">
    <property type="entry name" value="SLL0788 PROTEIN"/>
    <property type="match status" value="1"/>
</dbReference>
<keyword evidence="1" id="KW-0732">Signal</keyword>
<evidence type="ECO:0000313" key="5">
    <source>
        <dbReference type="Proteomes" id="UP000198919"/>
    </source>
</evidence>
<protein>
    <recommendedName>
        <fullName evidence="2">DUF305 domain-containing protein</fullName>
    </recommendedName>
</protein>
<feature type="chain" id="PRO_5011572555" description="DUF305 domain-containing protein" evidence="1">
    <location>
        <begin position="22"/>
        <end position="123"/>
    </location>
</feature>
<dbReference type="PANTHER" id="PTHR36933">
    <property type="entry name" value="SLL0788 PROTEIN"/>
    <property type="match status" value="1"/>
</dbReference>
<dbReference type="Gene3D" id="1.20.1260.10">
    <property type="match status" value="1"/>
</dbReference>
<feature type="domain" description="DUF305" evidence="2">
    <location>
        <begin position="29"/>
        <end position="116"/>
    </location>
</feature>
<dbReference type="EMBL" id="FORG01000032">
    <property type="protein sequence ID" value="SFK14943.1"/>
    <property type="molecule type" value="Genomic_DNA"/>
</dbReference>
<reference evidence="4" key="2">
    <citation type="submission" date="2016-10" db="EMBL/GenBank/DDBJ databases">
        <authorList>
            <person name="de Groot N.N."/>
        </authorList>
    </citation>
    <scope>NUCLEOTIDE SEQUENCE [LARGE SCALE GENOMIC DNA]</scope>
    <source>
        <strain evidence="4">DSM 17908</strain>
    </source>
</reference>
<evidence type="ECO:0000256" key="1">
    <source>
        <dbReference type="SAM" id="SignalP"/>
    </source>
</evidence>
<dbReference type="InterPro" id="IPR005183">
    <property type="entry name" value="DUF305_CopM-like"/>
</dbReference>
<sequence length="123" mass="13462">MKKILPLAVVLGAVMSFGASASQVNTHMNHSPSETASAMQKELNSSMAKMHENMAKSLNVEDADVAFAEGMIAHHLGAIDMAKIELKYGKNPEMRELAKAIINAQGPEIEQMQKWLEKNKAKK</sequence>
<dbReference type="Pfam" id="PF03713">
    <property type="entry name" value="DUF305"/>
    <property type="match status" value="1"/>
</dbReference>
<dbReference type="STRING" id="351675.SAMN05421680_13210"/>
<dbReference type="AlphaFoldDB" id="A0A1I3X5Q9"/>
<dbReference type="OrthoDB" id="8603558at2"/>
<proteinExistence type="predicted"/>
<dbReference type="Proteomes" id="UP000198919">
    <property type="component" value="Unassembled WGS sequence"/>
</dbReference>
<dbReference type="InterPro" id="IPR012347">
    <property type="entry name" value="Ferritin-like"/>
</dbReference>
<organism evidence="4 5">
    <name type="scientific">Xenorhabdus mauleonii</name>
    <dbReference type="NCBI Taxonomy" id="351675"/>
    <lineage>
        <taxon>Bacteria</taxon>
        <taxon>Pseudomonadati</taxon>
        <taxon>Pseudomonadota</taxon>
        <taxon>Gammaproteobacteria</taxon>
        <taxon>Enterobacterales</taxon>
        <taxon>Morganellaceae</taxon>
        <taxon>Xenorhabdus</taxon>
    </lineage>
</organism>
<keyword evidence="6" id="KW-1185">Reference proteome</keyword>
<evidence type="ECO:0000313" key="4">
    <source>
        <dbReference type="EMBL" id="SFK14943.1"/>
    </source>
</evidence>
<gene>
    <name evidence="4" type="ORF">SAMN05421680_13210</name>
    <name evidence="3" type="ORF">Xmau_00720</name>
</gene>
<name>A0A1I3X5Q9_9GAMM</name>
<evidence type="ECO:0000313" key="3">
    <source>
        <dbReference type="EMBL" id="PHM46310.1"/>
    </source>
</evidence>
<accession>A0A1I3X5Q9</accession>
<evidence type="ECO:0000259" key="2">
    <source>
        <dbReference type="Pfam" id="PF03713"/>
    </source>
</evidence>
<evidence type="ECO:0000313" key="6">
    <source>
        <dbReference type="Proteomes" id="UP000224607"/>
    </source>
</evidence>